<dbReference type="GO" id="GO:0005525">
    <property type="term" value="F:GTP binding"/>
    <property type="evidence" value="ECO:0007669"/>
    <property type="project" value="UniProtKB-KW"/>
</dbReference>
<dbReference type="Gene3D" id="1.20.120.430">
    <property type="entry name" value="tRNA modification GTPase MnmE domain 2"/>
    <property type="match status" value="1"/>
</dbReference>
<dbReference type="GO" id="GO:0030488">
    <property type="term" value="P:tRNA methylation"/>
    <property type="evidence" value="ECO:0007669"/>
    <property type="project" value="TreeGrafter"/>
</dbReference>
<evidence type="ECO:0000256" key="3">
    <source>
        <dbReference type="ARBA" id="ARBA00022741"/>
    </source>
</evidence>
<dbReference type="NCBIfam" id="NF003661">
    <property type="entry name" value="PRK05291.1-3"/>
    <property type="match status" value="1"/>
</dbReference>
<dbReference type="HAMAP" id="MF_00379">
    <property type="entry name" value="GTPase_MnmE"/>
    <property type="match status" value="1"/>
</dbReference>
<dbReference type="PANTHER" id="PTHR42714">
    <property type="entry name" value="TRNA MODIFICATION GTPASE GTPBP3"/>
    <property type="match status" value="1"/>
</dbReference>
<accession>A0A109UY27</accession>
<keyword evidence="4 5" id="KW-0342">GTP-binding</keyword>
<dbReference type="InterPro" id="IPR005225">
    <property type="entry name" value="Small_GTP-bd"/>
</dbReference>
<dbReference type="NCBIfam" id="TIGR00231">
    <property type="entry name" value="small_GTP"/>
    <property type="match status" value="1"/>
</dbReference>
<dbReference type="InterPro" id="IPR027266">
    <property type="entry name" value="TrmE/GcvT-like"/>
</dbReference>
<evidence type="ECO:0000313" key="8">
    <source>
        <dbReference type="Proteomes" id="UP000243052"/>
    </source>
</evidence>
<keyword evidence="3 5" id="KW-0547">Nucleotide-binding</keyword>
<dbReference type="NCBIfam" id="TIGR00450">
    <property type="entry name" value="mnmE_trmE_thdF"/>
    <property type="match status" value="1"/>
</dbReference>
<dbReference type="CDD" id="cd14858">
    <property type="entry name" value="TrmE_N"/>
    <property type="match status" value="1"/>
</dbReference>
<dbReference type="InterPro" id="IPR006073">
    <property type="entry name" value="GTP-bd"/>
</dbReference>
<dbReference type="GO" id="GO:0005739">
    <property type="term" value="C:mitochondrion"/>
    <property type="evidence" value="ECO:0007669"/>
    <property type="project" value="TreeGrafter"/>
</dbReference>
<reference evidence="7 8" key="1">
    <citation type="submission" date="2016-01" db="EMBL/GenBank/DDBJ databases">
        <title>Genome sequence of the yeast Holleya sinecauda.</title>
        <authorList>
            <person name="Dietrich F.S."/>
        </authorList>
    </citation>
    <scope>NUCLEOTIDE SEQUENCE [LARGE SCALE GENOMIC DNA]</scope>
    <source>
        <strain evidence="7 8">ATCC 58844</strain>
    </source>
</reference>
<dbReference type="GO" id="GO:0002098">
    <property type="term" value="P:tRNA wobble uridine modification"/>
    <property type="evidence" value="ECO:0007669"/>
    <property type="project" value="TreeGrafter"/>
</dbReference>
<proteinExistence type="inferred from homology"/>
<dbReference type="GO" id="GO:0003924">
    <property type="term" value="F:GTPase activity"/>
    <property type="evidence" value="ECO:0007669"/>
    <property type="project" value="InterPro"/>
</dbReference>
<dbReference type="SUPFAM" id="SSF52540">
    <property type="entry name" value="P-loop containing nucleoside triphosphate hydrolases"/>
    <property type="match status" value="1"/>
</dbReference>
<keyword evidence="2 5" id="KW-0819">tRNA processing</keyword>
<dbReference type="InterPro" id="IPR031168">
    <property type="entry name" value="G_TrmE"/>
</dbReference>
<dbReference type="Gene3D" id="3.40.50.300">
    <property type="entry name" value="P-loop containing nucleotide triphosphate hydrolases"/>
    <property type="match status" value="1"/>
</dbReference>
<dbReference type="PANTHER" id="PTHR42714:SF2">
    <property type="entry name" value="TRNA MODIFICATION GTPASE GTPBP3, MITOCHONDRIAL"/>
    <property type="match status" value="1"/>
</dbReference>
<evidence type="ECO:0000256" key="5">
    <source>
        <dbReference type="RuleBase" id="RU003313"/>
    </source>
</evidence>
<dbReference type="Pfam" id="PF10396">
    <property type="entry name" value="TrmE_N"/>
    <property type="match status" value="1"/>
</dbReference>
<protein>
    <submittedName>
        <fullName evidence="7">HCL498Wp</fullName>
    </submittedName>
</protein>
<evidence type="ECO:0000259" key="6">
    <source>
        <dbReference type="PROSITE" id="PS51709"/>
    </source>
</evidence>
<evidence type="ECO:0000256" key="2">
    <source>
        <dbReference type="ARBA" id="ARBA00022694"/>
    </source>
</evidence>
<dbReference type="OrthoDB" id="188276at2759"/>
<dbReference type="PROSITE" id="PS51709">
    <property type="entry name" value="G_TRME"/>
    <property type="match status" value="1"/>
</dbReference>
<dbReference type="InterPro" id="IPR027417">
    <property type="entry name" value="P-loop_NTPase"/>
</dbReference>
<dbReference type="Gene3D" id="3.30.1360.120">
    <property type="entry name" value="Probable tRNA modification gtpase trme, domain 1"/>
    <property type="match status" value="1"/>
</dbReference>
<evidence type="ECO:0000256" key="1">
    <source>
        <dbReference type="ARBA" id="ARBA00011043"/>
    </source>
</evidence>
<dbReference type="AlphaFoldDB" id="A0A109UY27"/>
<dbReference type="InterPro" id="IPR018948">
    <property type="entry name" value="GTP-bd_TrmE_N"/>
</dbReference>
<dbReference type="RefSeq" id="XP_017986649.1">
    <property type="nucleotide sequence ID" value="XM_018131463.1"/>
</dbReference>
<comment type="similarity">
    <text evidence="1 5">Belongs to the TRAFAC class TrmE-Era-EngA-EngB-Septin-like GTPase superfamily. TrmE GTPase family.</text>
</comment>
<dbReference type="CDD" id="cd04164">
    <property type="entry name" value="trmE"/>
    <property type="match status" value="1"/>
</dbReference>
<organism evidence="7 8">
    <name type="scientific">Eremothecium sinecaudum</name>
    <dbReference type="NCBI Taxonomy" id="45286"/>
    <lineage>
        <taxon>Eukaryota</taxon>
        <taxon>Fungi</taxon>
        <taxon>Dikarya</taxon>
        <taxon>Ascomycota</taxon>
        <taxon>Saccharomycotina</taxon>
        <taxon>Saccharomycetes</taxon>
        <taxon>Saccharomycetales</taxon>
        <taxon>Saccharomycetaceae</taxon>
        <taxon>Eremothecium</taxon>
    </lineage>
</organism>
<dbReference type="STRING" id="45286.A0A109UY27"/>
<dbReference type="InterPro" id="IPR027368">
    <property type="entry name" value="MnmE_dom2"/>
</dbReference>
<dbReference type="Pfam" id="PF12631">
    <property type="entry name" value="MnmE_helical"/>
    <property type="match status" value="1"/>
</dbReference>
<dbReference type="InterPro" id="IPR004520">
    <property type="entry name" value="GTPase_MnmE"/>
</dbReference>
<gene>
    <name evidence="7" type="ORF">AW171_hschr31494</name>
</gene>
<evidence type="ECO:0000313" key="7">
    <source>
        <dbReference type="EMBL" id="AMD19653.1"/>
    </source>
</evidence>
<dbReference type="PRINTS" id="PR00449">
    <property type="entry name" value="RASTRNSFRMNG"/>
</dbReference>
<name>A0A109UY27_9SACH</name>
<sequence>MSPLILKRWASVPATVHLPTIYALSTPAGHKSAIAVVRISGTHSKLIYHKLTKSNSPPISRRASLRNLYYPAGLGKKDLLDSSLTLYLQQPGTFTGEDMLELHLHGGKAVVSSVLKAIESLHDADGGVDIRYAQPGEFSMRGFQNGKFDLTQIEGIGELIDAETEMQRKSSISSVRGKNYKMFLAWRKQIVENVAQLTAIIDFGEDADISNTEDLLQGVFQNIVKLKQEVEEFIRKTEKGAMLQSGIRLTLLGAPNAGKSSLLNKFTEEETAIVSSIPGTTRDSIDVPLDINGYKVVFCDTAGIRAHTSDEIEQLGISRTKKKIVDSDIVLLLIDPSGKELVKDELKTLLCSAEMEDKEVIVVINKADLLQKQHLQAIKDRLATEFNTKYPVIVISCLEKGGTAPLTDLLPKCFEEICGSVDKEPVLVSKRVQEILRNDVLYGIDQFAIFAPEGDVVMASEALSCASTGLGKITGEAVGVEEILGVVFSKFCVGK</sequence>
<feature type="domain" description="TrmE-type G" evidence="6">
    <location>
        <begin position="246"/>
        <end position="415"/>
    </location>
</feature>
<dbReference type="GeneID" id="28722858"/>
<keyword evidence="8" id="KW-1185">Reference proteome</keyword>
<evidence type="ECO:0000256" key="4">
    <source>
        <dbReference type="ARBA" id="ARBA00023134"/>
    </source>
</evidence>
<dbReference type="InterPro" id="IPR025867">
    <property type="entry name" value="MnmE_helical"/>
</dbReference>
<dbReference type="EMBL" id="CP014243">
    <property type="protein sequence ID" value="AMD19653.1"/>
    <property type="molecule type" value="Genomic_DNA"/>
</dbReference>
<dbReference type="Proteomes" id="UP000243052">
    <property type="component" value="Chromosome iii"/>
</dbReference>
<dbReference type="Pfam" id="PF01926">
    <property type="entry name" value="MMR_HSR1"/>
    <property type="match status" value="1"/>
</dbReference>